<evidence type="ECO:0000313" key="1">
    <source>
        <dbReference type="EMBL" id="AZS07563.1"/>
    </source>
</evidence>
<organism evidence="1 2">
    <name type="scientific">Mycobacterium phage Duke13</name>
    <dbReference type="NCBI Taxonomy" id="2499038"/>
    <lineage>
        <taxon>Viruses</taxon>
        <taxon>Duplodnaviria</taxon>
        <taxon>Heunggongvirae</taxon>
        <taxon>Uroviricota</taxon>
        <taxon>Caudoviricetes</taxon>
        <taxon>Omegavirus</taxon>
        <taxon>Omegavirus baka</taxon>
    </lineage>
</organism>
<dbReference type="Proteomes" id="UP000287876">
    <property type="component" value="Segment"/>
</dbReference>
<reference evidence="1 2" key="1">
    <citation type="submission" date="2018-12" db="EMBL/GenBank/DDBJ databases">
        <authorList>
            <person name="Betsko A.J."/>
            <person name="Stoner T.H."/>
            <person name="Garlena R.A."/>
            <person name="Russell D.A."/>
            <person name="Pope W.H."/>
            <person name="Jacobs-Sera D."/>
            <person name="Hatfull G.F."/>
        </authorList>
    </citation>
    <scope>NUCLEOTIDE SEQUENCE [LARGE SCALE GENOMIC DNA]</scope>
</reference>
<evidence type="ECO:0000313" key="2">
    <source>
        <dbReference type="Proteomes" id="UP000287876"/>
    </source>
</evidence>
<sequence length="82" mass="9460">MSASDYFIRHDLPAGITSDEPMPYGYRRWNGTVWCNAWIDGYNHLLSRAIERHRQGLDARGYVDALYRRAAQCDALAKELGR</sequence>
<protein>
    <submittedName>
        <fullName evidence="1">Uncharacterized protein</fullName>
    </submittedName>
</protein>
<name>A0A3S9UB95_9CAUD</name>
<gene>
    <name evidence="1" type="primary">227</name>
    <name evidence="1" type="ORF">PBI_DUKE13_227</name>
</gene>
<accession>A0A3S9UB95</accession>
<proteinExistence type="predicted"/>
<dbReference type="EMBL" id="MK279849">
    <property type="protein sequence ID" value="AZS07563.1"/>
    <property type="molecule type" value="Genomic_DNA"/>
</dbReference>